<evidence type="ECO:0000256" key="1">
    <source>
        <dbReference type="ARBA" id="ARBA00004613"/>
    </source>
</evidence>
<dbReference type="EMBL" id="KK198760">
    <property type="protein sequence ID" value="KCW59225.1"/>
    <property type="molecule type" value="Genomic_DNA"/>
</dbReference>
<evidence type="ECO:0000256" key="4">
    <source>
        <dbReference type="ARBA" id="ARBA00022525"/>
    </source>
</evidence>
<name>A0A059B0M4_EUCGR</name>
<evidence type="ECO:0000256" key="6">
    <source>
        <dbReference type="RuleBase" id="RU367044"/>
    </source>
</evidence>
<dbReference type="OMA" id="WSIYEAT"/>
<dbReference type="PANTHER" id="PTHR31232:SF43">
    <property type="entry name" value="S-PROTEIN HOMOLOG 29-RELATED"/>
    <property type="match status" value="1"/>
</dbReference>
<keyword evidence="3 6" id="KW-0713">Self-incompatibility</keyword>
<evidence type="ECO:0000256" key="2">
    <source>
        <dbReference type="ARBA" id="ARBA00005581"/>
    </source>
</evidence>
<feature type="signal peptide" evidence="6">
    <location>
        <begin position="1"/>
        <end position="24"/>
    </location>
</feature>
<accession>A0A059B0M4</accession>
<evidence type="ECO:0000313" key="7">
    <source>
        <dbReference type="EMBL" id="KCW59225.1"/>
    </source>
</evidence>
<dbReference type="GO" id="GO:0060320">
    <property type="term" value="P:rejection of self pollen"/>
    <property type="evidence" value="ECO:0007669"/>
    <property type="project" value="UniProtKB-KW"/>
</dbReference>
<dbReference type="GO" id="GO:0005576">
    <property type="term" value="C:extracellular region"/>
    <property type="evidence" value="ECO:0007669"/>
    <property type="project" value="UniProtKB-SubCell"/>
</dbReference>
<evidence type="ECO:0000256" key="5">
    <source>
        <dbReference type="ARBA" id="ARBA00022729"/>
    </source>
</evidence>
<evidence type="ECO:0000256" key="3">
    <source>
        <dbReference type="ARBA" id="ARBA00022471"/>
    </source>
</evidence>
<dbReference type="eggNOG" id="ENOG502S7CQ">
    <property type="taxonomic scope" value="Eukaryota"/>
</dbReference>
<dbReference type="Gramene" id="KCW59225">
    <property type="protein sequence ID" value="KCW59225"/>
    <property type="gene ID" value="EUGRSUZ_H01885"/>
</dbReference>
<gene>
    <name evidence="7" type="ORF">EUGRSUZ_H01885</name>
</gene>
<dbReference type="PANTHER" id="PTHR31232">
    <property type="match status" value="1"/>
</dbReference>
<dbReference type="InterPro" id="IPR010264">
    <property type="entry name" value="Self-incomp_S1"/>
</dbReference>
<keyword evidence="4 6" id="KW-0964">Secreted</keyword>
<comment type="similarity">
    <text evidence="2 6">Belongs to the plant self-incompatibility (S1) protein family.</text>
</comment>
<feature type="non-terminal residue" evidence="7">
    <location>
        <position position="147"/>
    </location>
</feature>
<keyword evidence="5 6" id="KW-0732">Signal</keyword>
<sequence length="147" mass="17043">MTYSSTRFLVFFTIFLVSLQCGCGALFKRKRVYVQMTNRVPGQVNLTIHCKSGDEDLGSHVLAPEGHWGFQFRPNFWKTTLYFCSFQWPGNFHYFDIYKKAKSRPGCHDCFWNVGPDGPCLFDYDTKGYGYCEPWNPPVPSLTRKPV</sequence>
<protein>
    <recommendedName>
        <fullName evidence="6">S-protein homolog</fullName>
    </recommendedName>
</protein>
<dbReference type="Pfam" id="PF05938">
    <property type="entry name" value="Self-incomp_S1"/>
    <property type="match status" value="1"/>
</dbReference>
<reference evidence="7" key="1">
    <citation type="submission" date="2013-07" db="EMBL/GenBank/DDBJ databases">
        <title>The genome of Eucalyptus grandis.</title>
        <authorList>
            <person name="Schmutz J."/>
            <person name="Hayes R."/>
            <person name="Myburg A."/>
            <person name="Tuskan G."/>
            <person name="Grattapaglia D."/>
            <person name="Rokhsar D.S."/>
        </authorList>
    </citation>
    <scope>NUCLEOTIDE SEQUENCE</scope>
    <source>
        <tissue evidence="7">Leaf extractions</tissue>
    </source>
</reference>
<dbReference type="AlphaFoldDB" id="A0A059B0M4"/>
<dbReference type="InParanoid" id="A0A059B0M4"/>
<proteinExistence type="inferred from homology"/>
<organism evidence="7">
    <name type="scientific">Eucalyptus grandis</name>
    <name type="common">Flooded gum</name>
    <dbReference type="NCBI Taxonomy" id="71139"/>
    <lineage>
        <taxon>Eukaryota</taxon>
        <taxon>Viridiplantae</taxon>
        <taxon>Streptophyta</taxon>
        <taxon>Embryophyta</taxon>
        <taxon>Tracheophyta</taxon>
        <taxon>Spermatophyta</taxon>
        <taxon>Magnoliopsida</taxon>
        <taxon>eudicotyledons</taxon>
        <taxon>Gunneridae</taxon>
        <taxon>Pentapetalae</taxon>
        <taxon>rosids</taxon>
        <taxon>malvids</taxon>
        <taxon>Myrtales</taxon>
        <taxon>Myrtaceae</taxon>
        <taxon>Myrtoideae</taxon>
        <taxon>Eucalypteae</taxon>
        <taxon>Eucalyptus</taxon>
    </lineage>
</organism>
<feature type="chain" id="PRO_5025097094" description="S-protein homolog" evidence="6">
    <location>
        <begin position="25"/>
        <end position="147"/>
    </location>
</feature>
<comment type="subcellular location">
    <subcellularLocation>
        <location evidence="1 6">Secreted</location>
    </subcellularLocation>
</comment>